<reference evidence="1" key="1">
    <citation type="submission" date="2023-03" db="EMBL/GenBank/DDBJ databases">
        <title>Chromosome-level genomes of two armyworms, Mythimna separata and Mythimna loreyi, provide insights into the biosynthesis and reception of sex pheromones.</title>
        <authorList>
            <person name="Zhao H."/>
        </authorList>
    </citation>
    <scope>NUCLEOTIDE SEQUENCE</scope>
    <source>
        <strain evidence="1">BeijingLab</strain>
    </source>
</reference>
<accession>A0ACC2Q7G8</accession>
<proteinExistence type="predicted"/>
<dbReference type="Proteomes" id="UP001231649">
    <property type="component" value="Chromosome 25"/>
</dbReference>
<name>A0ACC2Q7G8_9NEOP</name>
<dbReference type="EMBL" id="CM056801">
    <property type="protein sequence ID" value="KAJ8708786.1"/>
    <property type="molecule type" value="Genomic_DNA"/>
</dbReference>
<evidence type="ECO:0000313" key="2">
    <source>
        <dbReference type="Proteomes" id="UP001231649"/>
    </source>
</evidence>
<keyword evidence="2" id="KW-1185">Reference proteome</keyword>
<evidence type="ECO:0000313" key="1">
    <source>
        <dbReference type="EMBL" id="KAJ8708786.1"/>
    </source>
</evidence>
<protein>
    <submittedName>
        <fullName evidence="1">Uncharacterized protein</fullName>
    </submittedName>
</protein>
<gene>
    <name evidence="1" type="ORF">PYW08_010168</name>
</gene>
<comment type="caution">
    <text evidence="1">The sequence shown here is derived from an EMBL/GenBank/DDBJ whole genome shotgun (WGS) entry which is preliminary data.</text>
</comment>
<organism evidence="1 2">
    <name type="scientific">Mythimna loreyi</name>
    <dbReference type="NCBI Taxonomy" id="667449"/>
    <lineage>
        <taxon>Eukaryota</taxon>
        <taxon>Metazoa</taxon>
        <taxon>Ecdysozoa</taxon>
        <taxon>Arthropoda</taxon>
        <taxon>Hexapoda</taxon>
        <taxon>Insecta</taxon>
        <taxon>Pterygota</taxon>
        <taxon>Neoptera</taxon>
        <taxon>Endopterygota</taxon>
        <taxon>Lepidoptera</taxon>
        <taxon>Glossata</taxon>
        <taxon>Ditrysia</taxon>
        <taxon>Noctuoidea</taxon>
        <taxon>Noctuidae</taxon>
        <taxon>Noctuinae</taxon>
        <taxon>Hadenini</taxon>
        <taxon>Mythimna</taxon>
    </lineage>
</organism>
<sequence>MAKVYQLPYEFLWKWDRDELPGCSMNIRIFKWFLQPDLLKPPKIMIFITQGQQTNQGGPLSRAEAITAGVSLIIGIPMLGDQWYNVEKYLHHKIGVKLDLLIMTAEELKAAINNAIINKSYRKNIIKLNSVMRDQPQTPLERAVWWTEYVLRHGEARHLRAPAANMSWAEYLEIELLLVLAAISLAFILVVSFIVFAVWKIFSIQVKKKVKVN</sequence>